<feature type="transmembrane region" description="Helical" evidence="1">
    <location>
        <begin position="347"/>
        <end position="368"/>
    </location>
</feature>
<proteinExistence type="predicted"/>
<dbReference type="STRING" id="1300350.Z948_2396"/>
<dbReference type="AlphaFoldDB" id="A0A073IHA7"/>
<organism evidence="2 3">
    <name type="scientific">Sulfitobacter donghicola DSW-25 = KCTC 12864 = JCM 14565</name>
    <dbReference type="NCBI Taxonomy" id="1300350"/>
    <lineage>
        <taxon>Bacteria</taxon>
        <taxon>Pseudomonadati</taxon>
        <taxon>Pseudomonadota</taxon>
        <taxon>Alphaproteobacteria</taxon>
        <taxon>Rhodobacterales</taxon>
        <taxon>Roseobacteraceae</taxon>
        <taxon>Sulfitobacter</taxon>
    </lineage>
</organism>
<protein>
    <submittedName>
        <fullName evidence="2">Uncharacterized protein</fullName>
    </submittedName>
</protein>
<evidence type="ECO:0000313" key="2">
    <source>
        <dbReference type="EMBL" id="KEJ88896.1"/>
    </source>
</evidence>
<feature type="transmembrane region" description="Helical" evidence="1">
    <location>
        <begin position="306"/>
        <end position="327"/>
    </location>
</feature>
<dbReference type="RefSeq" id="WP_025059748.1">
    <property type="nucleotide sequence ID" value="NZ_JASF01000005.1"/>
</dbReference>
<keyword evidence="1" id="KW-1133">Transmembrane helix</keyword>
<keyword evidence="1" id="KW-0472">Membrane</keyword>
<keyword evidence="1" id="KW-0812">Transmembrane</keyword>
<reference evidence="2 3" key="1">
    <citation type="submission" date="2014-01" db="EMBL/GenBank/DDBJ databases">
        <title>Sulfitobacter donghicola JCM 14565 Genome Sequencing.</title>
        <authorList>
            <person name="Lai Q."/>
            <person name="Hong Z."/>
        </authorList>
    </citation>
    <scope>NUCLEOTIDE SEQUENCE [LARGE SCALE GENOMIC DNA]</scope>
    <source>
        <strain evidence="2 3">JCM 14565</strain>
    </source>
</reference>
<accession>A0A073IHA7</accession>
<keyword evidence="3" id="KW-1185">Reference proteome</keyword>
<dbReference type="EMBL" id="JAMC01000005">
    <property type="protein sequence ID" value="KEJ88896.1"/>
    <property type="molecule type" value="Genomic_DNA"/>
</dbReference>
<dbReference type="Proteomes" id="UP000027734">
    <property type="component" value="Unassembled WGS sequence"/>
</dbReference>
<comment type="caution">
    <text evidence="2">The sequence shown here is derived from an EMBL/GenBank/DDBJ whole genome shotgun (WGS) entry which is preliminary data.</text>
</comment>
<gene>
    <name evidence="2" type="ORF">DSW25_14580</name>
</gene>
<evidence type="ECO:0000313" key="3">
    <source>
        <dbReference type="Proteomes" id="UP000027734"/>
    </source>
</evidence>
<sequence length="373" mass="42253">MFAQNVALEGFTCHNGKRSEVLVQDSQETSLAETSTGAMLAALKAQDLFAKELPALGDHPNDRSTLVVLQTGEVCRVDFVEMDHEKTQDQHADILAIIRKELPEIAKHLSHVKPKNLDLDKLVLVENTAIHTLMCFDQTDSRQQARVSEFLGLEGLQLRESDPENRPFAPGWSYSSLARTDLLSITRFAAVVMRLQGVWYQQRGQRDFCIEQTSLLAKHQTIESDITSSHEVVRRLFDVTVWGHELRDFSANLKPWLKVAFDDLYQFWDMAEESDYVEKTLRYSHELLASGYQSRILIQERQQSRLLFIVAAVGLLGIFGSLMSIWTALEWGTIVSNGYWATDSGNIILFSLIAANVVILAAVLYRFVTTQFK</sequence>
<evidence type="ECO:0000256" key="1">
    <source>
        <dbReference type="SAM" id="Phobius"/>
    </source>
</evidence>
<name>A0A073IHA7_9RHOB</name>